<evidence type="ECO:0000256" key="9">
    <source>
        <dbReference type="ARBA" id="ARBA00051131"/>
    </source>
</evidence>
<evidence type="ECO:0000256" key="4">
    <source>
        <dbReference type="ARBA" id="ARBA00013491"/>
    </source>
</evidence>
<dbReference type="AlphaFoldDB" id="A0A0M7A669"/>
<evidence type="ECO:0000256" key="7">
    <source>
        <dbReference type="ARBA" id="ARBA00022840"/>
    </source>
</evidence>
<dbReference type="InterPro" id="IPR051920">
    <property type="entry name" value="MPT_Adenylyltrnsfr/MoaC-Rel"/>
</dbReference>
<dbReference type="STRING" id="311410.LA5095_06276"/>
<evidence type="ECO:0000256" key="8">
    <source>
        <dbReference type="ARBA" id="ARBA00023150"/>
    </source>
</evidence>
<reference evidence="13" key="1">
    <citation type="submission" date="2015-07" db="EMBL/GenBank/DDBJ databases">
        <authorList>
            <person name="Rodrigo-Torres Lidia"/>
            <person name="Arahal R.David."/>
        </authorList>
    </citation>
    <scope>NUCLEOTIDE SEQUENCE [LARGE SCALE GENOMIC DNA]</scope>
    <source>
        <strain evidence="13">CECT 5096</strain>
    </source>
</reference>
<proteinExistence type="inferred from homology"/>
<dbReference type="NCBIfam" id="TIGR00177">
    <property type="entry name" value="molyb_syn"/>
    <property type="match status" value="1"/>
</dbReference>
<dbReference type="SMART" id="SM00852">
    <property type="entry name" value="MoCF_biosynth"/>
    <property type="match status" value="1"/>
</dbReference>
<sequence length="173" mass="18676">MRIAILTISDRASRGEYEDRGGPAVEAWLMRTVSTHMRIDRIIIPDGFETTRDTLIELSDAKAYDMILTTGGTGPAPRDLTPEATQSVLTKELPGFGELMRKASLDYVATAILSRQTAGVRGKTFILNLPGSPASIDVCLTAVFAAVPYCLDLIGAAFVDTDPNVLKAHRPGR</sequence>
<dbReference type="Proteomes" id="UP000049983">
    <property type="component" value="Unassembled WGS sequence"/>
</dbReference>
<comment type="pathway">
    <text evidence="1">Cofactor biosynthesis; molybdopterin biosynthesis.</text>
</comment>
<protein>
    <recommendedName>
        <fullName evidence="4">Molybdopterin adenylyltransferase</fullName>
        <ecNumber evidence="3">2.7.7.75</ecNumber>
    </recommendedName>
</protein>
<evidence type="ECO:0000256" key="10">
    <source>
        <dbReference type="ARBA" id="ARBA00058212"/>
    </source>
</evidence>
<dbReference type="OrthoDB" id="9784492at2"/>
<dbReference type="EMBL" id="CXWC01000009">
    <property type="protein sequence ID" value="CTQ69916.1"/>
    <property type="molecule type" value="Genomic_DNA"/>
</dbReference>
<dbReference type="PANTHER" id="PTHR43764">
    <property type="entry name" value="MOLYBDENUM COFACTOR BIOSYNTHESIS"/>
    <property type="match status" value="1"/>
</dbReference>
<keyword evidence="5 12" id="KW-0808">Transferase</keyword>
<dbReference type="GO" id="GO:0005524">
    <property type="term" value="F:ATP binding"/>
    <property type="evidence" value="ECO:0007669"/>
    <property type="project" value="UniProtKB-KW"/>
</dbReference>
<keyword evidence="6" id="KW-0547">Nucleotide-binding</keyword>
<evidence type="ECO:0000256" key="2">
    <source>
        <dbReference type="ARBA" id="ARBA00006112"/>
    </source>
</evidence>
<gene>
    <name evidence="12" type="primary">mog</name>
    <name evidence="12" type="ORF">LA5096_02303</name>
</gene>
<dbReference type="InterPro" id="IPR001453">
    <property type="entry name" value="MoaB/Mog_dom"/>
</dbReference>
<keyword evidence="13" id="KW-1185">Reference proteome</keyword>
<dbReference type="Gene3D" id="3.40.980.10">
    <property type="entry name" value="MoaB/Mog-like domain"/>
    <property type="match status" value="1"/>
</dbReference>
<evidence type="ECO:0000313" key="12">
    <source>
        <dbReference type="EMBL" id="CTQ69916.1"/>
    </source>
</evidence>
<dbReference type="GeneID" id="97669693"/>
<dbReference type="NCBIfam" id="NF006932">
    <property type="entry name" value="PRK09417.1"/>
    <property type="match status" value="1"/>
</dbReference>
<keyword evidence="7" id="KW-0067">ATP-binding</keyword>
<evidence type="ECO:0000256" key="5">
    <source>
        <dbReference type="ARBA" id="ARBA00022679"/>
    </source>
</evidence>
<dbReference type="Pfam" id="PF00994">
    <property type="entry name" value="MoCF_biosynth"/>
    <property type="match status" value="1"/>
</dbReference>
<accession>A0A0M7A669</accession>
<dbReference type="InterPro" id="IPR008284">
    <property type="entry name" value="MoCF_biosynth_CS"/>
</dbReference>
<dbReference type="PROSITE" id="PS01078">
    <property type="entry name" value="MOCF_BIOSYNTHESIS_1"/>
    <property type="match status" value="1"/>
</dbReference>
<dbReference type="SUPFAM" id="SSF53218">
    <property type="entry name" value="Molybdenum cofactor biosynthesis proteins"/>
    <property type="match status" value="1"/>
</dbReference>
<evidence type="ECO:0000256" key="3">
    <source>
        <dbReference type="ARBA" id="ARBA00012509"/>
    </source>
</evidence>
<dbReference type="CDD" id="cd00886">
    <property type="entry name" value="MogA_MoaB"/>
    <property type="match status" value="1"/>
</dbReference>
<dbReference type="FunFam" id="3.40.980.10:FF:000005">
    <property type="entry name" value="Molybdopterin biosynthesis mog protein"/>
    <property type="match status" value="1"/>
</dbReference>
<evidence type="ECO:0000313" key="13">
    <source>
        <dbReference type="Proteomes" id="UP000049983"/>
    </source>
</evidence>
<dbReference type="GO" id="GO:0061598">
    <property type="term" value="F:molybdopterin adenylyltransferase activity"/>
    <property type="evidence" value="ECO:0007669"/>
    <property type="project" value="UniProtKB-EC"/>
</dbReference>
<keyword evidence="12" id="KW-0548">Nucleotidyltransferase</keyword>
<dbReference type="RefSeq" id="WP_055391916.1">
    <property type="nucleotide sequence ID" value="NZ_CXWA01000020.1"/>
</dbReference>
<dbReference type="EC" id="2.7.7.75" evidence="3"/>
<comment type="function">
    <text evidence="10">Catalyzes the adenylation of molybdopterin as part of the biosynthesis of the molybdenum-cofactor.</text>
</comment>
<comment type="catalytic activity">
    <reaction evidence="9">
        <text>molybdopterin + ATP + H(+) = adenylyl-molybdopterin + diphosphate</text>
        <dbReference type="Rhea" id="RHEA:31331"/>
        <dbReference type="ChEBI" id="CHEBI:15378"/>
        <dbReference type="ChEBI" id="CHEBI:30616"/>
        <dbReference type="ChEBI" id="CHEBI:33019"/>
        <dbReference type="ChEBI" id="CHEBI:58698"/>
        <dbReference type="ChEBI" id="CHEBI:62727"/>
        <dbReference type="EC" id="2.7.7.75"/>
    </reaction>
</comment>
<dbReference type="GO" id="GO:0006777">
    <property type="term" value="P:Mo-molybdopterin cofactor biosynthetic process"/>
    <property type="evidence" value="ECO:0007669"/>
    <property type="project" value="UniProtKB-KW"/>
</dbReference>
<evidence type="ECO:0000256" key="6">
    <source>
        <dbReference type="ARBA" id="ARBA00022741"/>
    </source>
</evidence>
<organism evidence="12 13">
    <name type="scientific">Roseibium album</name>
    <dbReference type="NCBI Taxonomy" id="311410"/>
    <lineage>
        <taxon>Bacteria</taxon>
        <taxon>Pseudomonadati</taxon>
        <taxon>Pseudomonadota</taxon>
        <taxon>Alphaproteobacteria</taxon>
        <taxon>Hyphomicrobiales</taxon>
        <taxon>Stappiaceae</taxon>
        <taxon>Roseibium</taxon>
    </lineage>
</organism>
<dbReference type="UniPathway" id="UPA00344"/>
<name>A0A0M7A669_9HYPH</name>
<evidence type="ECO:0000256" key="1">
    <source>
        <dbReference type="ARBA" id="ARBA00005046"/>
    </source>
</evidence>
<dbReference type="InterPro" id="IPR036425">
    <property type="entry name" value="MoaB/Mog-like_dom_sf"/>
</dbReference>
<dbReference type="PANTHER" id="PTHR43764:SF1">
    <property type="entry name" value="MOLYBDOPTERIN MOLYBDOTRANSFERASE"/>
    <property type="match status" value="1"/>
</dbReference>
<comment type="similarity">
    <text evidence="2">Belongs to the MoaB/Mog family.</text>
</comment>
<feature type="domain" description="MoaB/Mog" evidence="11">
    <location>
        <begin position="4"/>
        <end position="150"/>
    </location>
</feature>
<keyword evidence="8" id="KW-0501">Molybdenum cofactor biosynthesis</keyword>
<evidence type="ECO:0000259" key="11">
    <source>
        <dbReference type="SMART" id="SM00852"/>
    </source>
</evidence>